<feature type="DNA-binding region" description="Homeobox" evidence="6">
    <location>
        <begin position="127"/>
        <end position="189"/>
    </location>
</feature>
<evidence type="ECO:0000256" key="2">
    <source>
        <dbReference type="ARBA" id="ARBA00008446"/>
    </source>
</evidence>
<dbReference type="FunFam" id="1.10.10.60:FF:000003">
    <property type="entry name" value="Iroquois-class homeobox protein IRX"/>
    <property type="match status" value="1"/>
</dbReference>
<comment type="similarity">
    <text evidence="2">Belongs to the TALE/IRO homeobox family.</text>
</comment>
<dbReference type="GO" id="GO:0048468">
    <property type="term" value="P:cell development"/>
    <property type="evidence" value="ECO:0007669"/>
    <property type="project" value="TreeGrafter"/>
</dbReference>
<dbReference type="Proteomes" id="UP000694388">
    <property type="component" value="Unplaced"/>
</dbReference>
<dbReference type="GO" id="GO:0000981">
    <property type="term" value="F:DNA-binding transcription factor activity, RNA polymerase II-specific"/>
    <property type="evidence" value="ECO:0007669"/>
    <property type="project" value="InterPro"/>
</dbReference>
<evidence type="ECO:0000313" key="9">
    <source>
        <dbReference type="Ensembl" id="ENSEBUP00000003729.1"/>
    </source>
</evidence>
<accession>A0A8C4NA60</accession>
<proteinExistence type="inferred from homology"/>
<dbReference type="GO" id="GO:0005634">
    <property type="term" value="C:nucleus"/>
    <property type="evidence" value="ECO:0007669"/>
    <property type="project" value="UniProtKB-SubCell"/>
</dbReference>
<protein>
    <submittedName>
        <fullName evidence="9">Iroquois homeobox 1a</fullName>
    </submittedName>
</protein>
<dbReference type="CDD" id="cd00086">
    <property type="entry name" value="homeodomain"/>
    <property type="match status" value="1"/>
</dbReference>
<dbReference type="InterPro" id="IPR008422">
    <property type="entry name" value="KN_HD"/>
</dbReference>
<dbReference type="Ensembl" id="ENSEBUT00000004115.1">
    <property type="protein sequence ID" value="ENSEBUP00000003729.1"/>
    <property type="gene ID" value="ENSEBUG00000002664.1"/>
</dbReference>
<organism evidence="9 10">
    <name type="scientific">Eptatretus burgeri</name>
    <name type="common">Inshore hagfish</name>
    <dbReference type="NCBI Taxonomy" id="7764"/>
    <lineage>
        <taxon>Eukaryota</taxon>
        <taxon>Metazoa</taxon>
        <taxon>Chordata</taxon>
        <taxon>Craniata</taxon>
        <taxon>Vertebrata</taxon>
        <taxon>Cyclostomata</taxon>
        <taxon>Myxini</taxon>
        <taxon>Myxiniformes</taxon>
        <taxon>Myxinidae</taxon>
        <taxon>Eptatretinae</taxon>
        <taxon>Eptatretus</taxon>
    </lineage>
</organism>
<dbReference type="PANTHER" id="PTHR11211">
    <property type="entry name" value="IROQUOIS-CLASS HOMEODOMAIN PROTEIN IRX"/>
    <property type="match status" value="1"/>
</dbReference>
<keyword evidence="10" id="KW-1185">Reference proteome</keyword>
<dbReference type="PROSITE" id="PS50071">
    <property type="entry name" value="HOMEOBOX_2"/>
    <property type="match status" value="1"/>
</dbReference>
<dbReference type="SMART" id="SM00548">
    <property type="entry name" value="IRO"/>
    <property type="match status" value="1"/>
</dbReference>
<dbReference type="InterPro" id="IPR017970">
    <property type="entry name" value="Homeobox_CS"/>
</dbReference>
<evidence type="ECO:0000313" key="10">
    <source>
        <dbReference type="Proteomes" id="UP000694388"/>
    </source>
</evidence>
<dbReference type="Gene3D" id="1.10.10.60">
    <property type="entry name" value="Homeodomain-like"/>
    <property type="match status" value="1"/>
</dbReference>
<evidence type="ECO:0000256" key="5">
    <source>
        <dbReference type="ARBA" id="ARBA00023242"/>
    </source>
</evidence>
<dbReference type="SUPFAM" id="SSF46689">
    <property type="entry name" value="Homeodomain-like"/>
    <property type="match status" value="1"/>
</dbReference>
<keyword evidence="3 6" id="KW-0238">DNA-binding</keyword>
<dbReference type="InterPro" id="IPR003893">
    <property type="entry name" value="Iroquois_homeo"/>
</dbReference>
<comment type="subcellular location">
    <subcellularLocation>
        <location evidence="1 6">Nucleus</location>
    </subcellularLocation>
</comment>
<dbReference type="OMA" id="ITDRPHH"/>
<dbReference type="InterPro" id="IPR009057">
    <property type="entry name" value="Homeodomain-like_sf"/>
</dbReference>
<evidence type="ECO:0000256" key="6">
    <source>
        <dbReference type="PROSITE-ProRule" id="PRU00108"/>
    </source>
</evidence>
<reference evidence="9" key="2">
    <citation type="submission" date="2025-09" db="UniProtKB">
        <authorList>
            <consortium name="Ensembl"/>
        </authorList>
    </citation>
    <scope>IDENTIFICATION</scope>
</reference>
<dbReference type="InterPro" id="IPR001356">
    <property type="entry name" value="HD"/>
</dbReference>
<dbReference type="SMART" id="SM00389">
    <property type="entry name" value="HOX"/>
    <property type="match status" value="1"/>
</dbReference>
<dbReference type="GO" id="GO:0030182">
    <property type="term" value="P:neuron differentiation"/>
    <property type="evidence" value="ECO:0007669"/>
    <property type="project" value="TreeGrafter"/>
</dbReference>
<evidence type="ECO:0000256" key="7">
    <source>
        <dbReference type="SAM" id="MobiDB-lite"/>
    </source>
</evidence>
<feature type="region of interest" description="Disordered" evidence="7">
    <location>
        <begin position="189"/>
        <end position="220"/>
    </location>
</feature>
<evidence type="ECO:0000256" key="4">
    <source>
        <dbReference type="ARBA" id="ARBA00023155"/>
    </source>
</evidence>
<reference evidence="9" key="1">
    <citation type="submission" date="2025-08" db="UniProtKB">
        <authorList>
            <consortium name="Ensembl"/>
        </authorList>
    </citation>
    <scope>IDENTIFICATION</scope>
</reference>
<evidence type="ECO:0000256" key="3">
    <source>
        <dbReference type="ARBA" id="ARBA00023125"/>
    </source>
</evidence>
<dbReference type="GeneTree" id="ENSGT00940000160429"/>
<dbReference type="GO" id="GO:0000978">
    <property type="term" value="F:RNA polymerase II cis-regulatory region sequence-specific DNA binding"/>
    <property type="evidence" value="ECO:0007669"/>
    <property type="project" value="TreeGrafter"/>
</dbReference>
<sequence>MAFLQLGYPYLSGSPPAFGSSESNGSMTPTRLAPDGSGPAATSLLGLYGSSYAGLGYAALVPYSAAELALYAHVQQPSYELKDVPGSPHAHAYLTQHGSHAALAAYYNPYGAHAAGLGSHLTPGAEPGRVSKTASRESTSMLKAWLNEHRKNPYPTKGEKIMLALVTKMTLTQVSTWFANARRRLKKENKSSTCWGSGSEGRGVEAPSNTRRSDSESEEIDLESVDIDPLESLQGDLETISEWDGAARERHKNETDMECAEAQRSLCPSSPPLQCPPVLRADQRLLVEVKPKIWSLVETATKPDHAVRSVVGETTTGDSGVEDCGAWIDPQAPTRVQLPRLYKFNDGITFVPKCM</sequence>
<keyword evidence="4 6" id="KW-0371">Homeobox</keyword>
<feature type="domain" description="Homeobox" evidence="8">
    <location>
        <begin position="125"/>
        <end position="188"/>
    </location>
</feature>
<evidence type="ECO:0000259" key="8">
    <source>
        <dbReference type="PROSITE" id="PS50071"/>
    </source>
</evidence>
<dbReference type="Pfam" id="PF05920">
    <property type="entry name" value="Homeobox_KN"/>
    <property type="match status" value="1"/>
</dbReference>
<dbReference type="AlphaFoldDB" id="A0A8C4NA60"/>
<dbReference type="PANTHER" id="PTHR11211:SF13">
    <property type="entry name" value="IROQUOIS-CLASS HOMEODOMAIN PROTEIN IRX-1"/>
    <property type="match status" value="1"/>
</dbReference>
<keyword evidence="5 6" id="KW-0539">Nucleus</keyword>
<dbReference type="PROSITE" id="PS00027">
    <property type="entry name" value="HOMEOBOX_1"/>
    <property type="match status" value="1"/>
</dbReference>
<name>A0A8C4NA60_EPTBU</name>
<evidence type="ECO:0000256" key="1">
    <source>
        <dbReference type="ARBA" id="ARBA00004123"/>
    </source>
</evidence>